<comment type="similarity">
    <text evidence="2">Belongs to the CDI family.</text>
</comment>
<dbReference type="GO" id="GO:0004861">
    <property type="term" value="F:cyclin-dependent protein serine/threonine kinase inhibitor activity"/>
    <property type="evidence" value="ECO:0007669"/>
    <property type="project" value="InterPro"/>
</dbReference>
<name>A0AAV9RG35_9TELE</name>
<evidence type="ECO:0000313" key="8">
    <source>
        <dbReference type="Proteomes" id="UP001311232"/>
    </source>
</evidence>
<dbReference type="GO" id="GO:0045930">
    <property type="term" value="P:negative regulation of mitotic cell cycle"/>
    <property type="evidence" value="ECO:0007669"/>
    <property type="project" value="TreeGrafter"/>
</dbReference>
<evidence type="ECO:0000256" key="2">
    <source>
        <dbReference type="ARBA" id="ARBA00006726"/>
    </source>
</evidence>
<organism evidence="7 8">
    <name type="scientific">Crenichthys baileyi</name>
    <name type="common">White River springfish</name>
    <dbReference type="NCBI Taxonomy" id="28760"/>
    <lineage>
        <taxon>Eukaryota</taxon>
        <taxon>Metazoa</taxon>
        <taxon>Chordata</taxon>
        <taxon>Craniata</taxon>
        <taxon>Vertebrata</taxon>
        <taxon>Euteleostomi</taxon>
        <taxon>Actinopterygii</taxon>
        <taxon>Neopterygii</taxon>
        <taxon>Teleostei</taxon>
        <taxon>Neoteleostei</taxon>
        <taxon>Acanthomorphata</taxon>
        <taxon>Ovalentaria</taxon>
        <taxon>Atherinomorphae</taxon>
        <taxon>Cyprinodontiformes</taxon>
        <taxon>Goodeidae</taxon>
        <taxon>Crenichthys</taxon>
    </lineage>
</organism>
<evidence type="ECO:0000313" key="7">
    <source>
        <dbReference type="EMBL" id="KAK5607925.1"/>
    </source>
</evidence>
<evidence type="ECO:0000259" key="6">
    <source>
        <dbReference type="Pfam" id="PF02234"/>
    </source>
</evidence>
<evidence type="ECO:0000256" key="5">
    <source>
        <dbReference type="ARBA" id="ARBA00023306"/>
    </source>
</evidence>
<evidence type="ECO:0000256" key="3">
    <source>
        <dbReference type="ARBA" id="ARBA00023013"/>
    </source>
</evidence>
<protein>
    <recommendedName>
        <fullName evidence="6">Cyclin-dependent kinase inhibitor domain-containing protein</fullName>
    </recommendedName>
</protein>
<keyword evidence="5" id="KW-0131">Cell cycle</keyword>
<dbReference type="PANTHER" id="PTHR10265">
    <property type="entry name" value="CYCLIN-DEPENDENT KINASE INHIBITOR 1"/>
    <property type="match status" value="1"/>
</dbReference>
<sequence length="173" mass="20065">MMNIRSRESVCRNLFGPVDHDQLRQEVQLKLKEIMKQDSQRWNFNFQSGMPQLGRFQWEKIPTDCAASYYQESPKPMPDVNSLKTEDSGRVSNNDEHLGTNQENCLSVSNTLKRAAEMTPVWRKRSVSKAAVKSNNARITDYFTKRRRSFEAKSIISPFQTHFNKETLCQTIG</sequence>
<dbReference type="InterPro" id="IPR044898">
    <property type="entry name" value="CDI_dom_sf"/>
</dbReference>
<comment type="caution">
    <text evidence="7">The sequence shown here is derived from an EMBL/GenBank/DDBJ whole genome shotgun (WGS) entry which is preliminary data.</text>
</comment>
<dbReference type="Proteomes" id="UP001311232">
    <property type="component" value="Unassembled WGS sequence"/>
</dbReference>
<dbReference type="InterPro" id="IPR003175">
    <property type="entry name" value="CDI_dom"/>
</dbReference>
<feature type="domain" description="Cyclin-dependent kinase inhibitor" evidence="6">
    <location>
        <begin position="13"/>
        <end position="61"/>
    </location>
</feature>
<keyword evidence="8" id="KW-1185">Reference proteome</keyword>
<evidence type="ECO:0000256" key="1">
    <source>
        <dbReference type="ARBA" id="ARBA00004123"/>
    </source>
</evidence>
<dbReference type="Pfam" id="PF02234">
    <property type="entry name" value="CDI"/>
    <property type="match status" value="1"/>
</dbReference>
<comment type="subcellular location">
    <subcellularLocation>
        <location evidence="1">Nucleus</location>
    </subcellularLocation>
</comment>
<proteinExistence type="inferred from homology"/>
<dbReference type="AlphaFoldDB" id="A0AAV9RG35"/>
<accession>A0AAV9RG35</accession>
<keyword evidence="3" id="KW-0649">Protein kinase inhibitor</keyword>
<gene>
    <name evidence="7" type="ORF">CRENBAI_008556</name>
</gene>
<dbReference type="Gene3D" id="4.10.365.10">
    <property type="entry name" value="p27"/>
    <property type="match status" value="1"/>
</dbReference>
<reference evidence="7 8" key="1">
    <citation type="submission" date="2021-06" db="EMBL/GenBank/DDBJ databases">
        <authorList>
            <person name="Palmer J.M."/>
        </authorList>
    </citation>
    <scope>NUCLEOTIDE SEQUENCE [LARGE SCALE GENOMIC DNA]</scope>
    <source>
        <strain evidence="7 8">MEX-2019</strain>
        <tissue evidence="7">Muscle</tissue>
    </source>
</reference>
<dbReference type="PANTHER" id="PTHR10265:SF44">
    <property type="entry name" value="CYCLIN-DEPENDENT KINASE INHIBITOR 1C"/>
    <property type="match status" value="1"/>
</dbReference>
<dbReference type="GO" id="GO:0005634">
    <property type="term" value="C:nucleus"/>
    <property type="evidence" value="ECO:0007669"/>
    <property type="project" value="UniProtKB-SubCell"/>
</dbReference>
<evidence type="ECO:0000256" key="4">
    <source>
        <dbReference type="ARBA" id="ARBA00023242"/>
    </source>
</evidence>
<dbReference type="EMBL" id="JAHHUM010001903">
    <property type="protein sequence ID" value="KAK5607925.1"/>
    <property type="molecule type" value="Genomic_DNA"/>
</dbReference>
<keyword evidence="4" id="KW-0539">Nucleus</keyword>